<dbReference type="Proteomes" id="UP000526501">
    <property type="component" value="Unassembled WGS sequence"/>
</dbReference>
<feature type="domain" description="Inosine/uridine-preferring nucleoside hydrolase" evidence="4">
    <location>
        <begin position="24"/>
        <end position="350"/>
    </location>
</feature>
<protein>
    <submittedName>
        <fullName evidence="5">Nucleoside hydrolase</fullName>
    </submittedName>
</protein>
<sequence length="360" mass="39876">MRYLSFLALVLAIANQASAAKRKVIIDQDAFEGPGMQPILMLLQSPDVEVLGITTVSGDGWQPEETARTLRMLEMIDRTDIPVYGGATYPLVNSKELTELREKRYGKLGYKGAWTETWPSTDEMSRADYHGPDVIPPFAEGHPSIEAAEGTAAEFMIEQTKKYPGEVTIIAMGPMTNLALAQRLDYKFASRVKQLCLMGGTFNQPLFYNHGPFALQRAYSPRMSFNYQWDPEAAHIVHTSPFPKISLVTSDASVDIFGTKELLDKIASSDSKVAAYVTEIAKVGFPLWDEVQAGAWLEPDIVTESNTLWIGVDTNEGPNYGAILTWPEESAPGIGERPVEVIYSVDQARMEAMFTELLSH</sequence>
<organism evidence="5 6">
    <name type="scientific">Pelagicoccus albus</name>
    <dbReference type="NCBI Taxonomy" id="415222"/>
    <lineage>
        <taxon>Bacteria</taxon>
        <taxon>Pseudomonadati</taxon>
        <taxon>Verrucomicrobiota</taxon>
        <taxon>Opitutia</taxon>
        <taxon>Puniceicoccales</taxon>
        <taxon>Pelagicoccaceae</taxon>
        <taxon>Pelagicoccus</taxon>
    </lineage>
</organism>
<feature type="signal peptide" evidence="3">
    <location>
        <begin position="1"/>
        <end position="19"/>
    </location>
</feature>
<dbReference type="GO" id="GO:0008477">
    <property type="term" value="F:purine nucleosidase activity"/>
    <property type="evidence" value="ECO:0007669"/>
    <property type="project" value="TreeGrafter"/>
</dbReference>
<keyword evidence="6" id="KW-1185">Reference proteome</keyword>
<dbReference type="RefSeq" id="WP_185661414.1">
    <property type="nucleotide sequence ID" value="NZ_CAWPOO010000013.1"/>
</dbReference>
<reference evidence="5 6" key="1">
    <citation type="submission" date="2020-07" db="EMBL/GenBank/DDBJ databases">
        <authorList>
            <person name="Feng X."/>
        </authorList>
    </citation>
    <scope>NUCLEOTIDE SEQUENCE [LARGE SCALE GENOMIC DNA]</scope>
    <source>
        <strain evidence="5 6">JCM23202</strain>
    </source>
</reference>
<name>A0A7X1E976_9BACT</name>
<gene>
    <name evidence="5" type="ORF">H5P27_15895</name>
</gene>
<proteinExistence type="predicted"/>
<evidence type="ECO:0000259" key="4">
    <source>
        <dbReference type="Pfam" id="PF01156"/>
    </source>
</evidence>
<dbReference type="AlphaFoldDB" id="A0A7X1E976"/>
<evidence type="ECO:0000313" key="5">
    <source>
        <dbReference type="EMBL" id="MBC2607535.1"/>
    </source>
</evidence>
<comment type="caution">
    <text evidence="5">The sequence shown here is derived from an EMBL/GenBank/DDBJ whole genome shotgun (WGS) entry which is preliminary data.</text>
</comment>
<evidence type="ECO:0000256" key="1">
    <source>
        <dbReference type="ARBA" id="ARBA00022801"/>
    </source>
</evidence>
<dbReference type="Pfam" id="PF01156">
    <property type="entry name" value="IU_nuc_hydro"/>
    <property type="match status" value="1"/>
</dbReference>
<evidence type="ECO:0000256" key="2">
    <source>
        <dbReference type="ARBA" id="ARBA00023295"/>
    </source>
</evidence>
<dbReference type="GO" id="GO:0005829">
    <property type="term" value="C:cytosol"/>
    <property type="evidence" value="ECO:0007669"/>
    <property type="project" value="TreeGrafter"/>
</dbReference>
<dbReference type="InterPro" id="IPR036452">
    <property type="entry name" value="Ribo_hydro-like"/>
</dbReference>
<dbReference type="Gene3D" id="3.90.245.10">
    <property type="entry name" value="Ribonucleoside hydrolase-like"/>
    <property type="match status" value="1"/>
</dbReference>
<dbReference type="InterPro" id="IPR023186">
    <property type="entry name" value="IUNH"/>
</dbReference>
<keyword evidence="3" id="KW-0732">Signal</keyword>
<feature type="chain" id="PRO_5031431477" evidence="3">
    <location>
        <begin position="20"/>
        <end position="360"/>
    </location>
</feature>
<dbReference type="PANTHER" id="PTHR12304:SF4">
    <property type="entry name" value="URIDINE NUCLEOSIDASE"/>
    <property type="match status" value="1"/>
</dbReference>
<dbReference type="GO" id="GO:0006152">
    <property type="term" value="P:purine nucleoside catabolic process"/>
    <property type="evidence" value="ECO:0007669"/>
    <property type="project" value="TreeGrafter"/>
</dbReference>
<dbReference type="SUPFAM" id="SSF53590">
    <property type="entry name" value="Nucleoside hydrolase"/>
    <property type="match status" value="1"/>
</dbReference>
<dbReference type="EMBL" id="JACHVC010000013">
    <property type="protein sequence ID" value="MBC2607535.1"/>
    <property type="molecule type" value="Genomic_DNA"/>
</dbReference>
<accession>A0A7X1E976</accession>
<evidence type="ECO:0000256" key="3">
    <source>
        <dbReference type="SAM" id="SignalP"/>
    </source>
</evidence>
<evidence type="ECO:0000313" key="6">
    <source>
        <dbReference type="Proteomes" id="UP000526501"/>
    </source>
</evidence>
<dbReference type="InterPro" id="IPR001910">
    <property type="entry name" value="Inosine/uridine_hydrolase_dom"/>
</dbReference>
<keyword evidence="2" id="KW-0326">Glycosidase</keyword>
<dbReference type="PANTHER" id="PTHR12304">
    <property type="entry name" value="INOSINE-URIDINE PREFERRING NUCLEOSIDE HYDROLASE"/>
    <property type="match status" value="1"/>
</dbReference>
<keyword evidence="1 5" id="KW-0378">Hydrolase</keyword>